<organism evidence="2 3">
    <name type="scientific">Nephila pilipes</name>
    <name type="common">Giant wood spider</name>
    <name type="synonym">Nephila maculata</name>
    <dbReference type="NCBI Taxonomy" id="299642"/>
    <lineage>
        <taxon>Eukaryota</taxon>
        <taxon>Metazoa</taxon>
        <taxon>Ecdysozoa</taxon>
        <taxon>Arthropoda</taxon>
        <taxon>Chelicerata</taxon>
        <taxon>Arachnida</taxon>
        <taxon>Araneae</taxon>
        <taxon>Araneomorphae</taxon>
        <taxon>Entelegynae</taxon>
        <taxon>Araneoidea</taxon>
        <taxon>Nephilidae</taxon>
        <taxon>Nephila</taxon>
    </lineage>
</organism>
<evidence type="ECO:0000313" key="2">
    <source>
        <dbReference type="EMBL" id="GFT50713.1"/>
    </source>
</evidence>
<keyword evidence="3" id="KW-1185">Reference proteome</keyword>
<dbReference type="OrthoDB" id="424490at2759"/>
<comment type="caution">
    <text evidence="2">The sequence shown here is derived from an EMBL/GenBank/DDBJ whole genome shotgun (WGS) entry which is preliminary data.</text>
</comment>
<dbReference type="AlphaFoldDB" id="A0A8X6TVH7"/>
<sequence>MELRSKDINDGAVWTCRNRINKQDCGSQKSIMFGSWSTSSKLTMGEIFFLTYLTVKKYVSMHIIAEYSFSSSTMVEWRQFMNEINSGLY</sequence>
<dbReference type="Proteomes" id="UP000887013">
    <property type="component" value="Unassembled WGS sequence"/>
</dbReference>
<proteinExistence type="predicted"/>
<gene>
    <name evidence="2" type="ORF">NPIL_4871</name>
    <name evidence="1" type="ORF">NPIL_630501</name>
</gene>
<evidence type="ECO:0000313" key="3">
    <source>
        <dbReference type="Proteomes" id="UP000887013"/>
    </source>
</evidence>
<dbReference type="EMBL" id="BMAW01102825">
    <property type="protein sequence ID" value="GFT06109.1"/>
    <property type="molecule type" value="Genomic_DNA"/>
</dbReference>
<dbReference type="EMBL" id="BMAW01065498">
    <property type="protein sequence ID" value="GFT50713.1"/>
    <property type="molecule type" value="Genomic_DNA"/>
</dbReference>
<evidence type="ECO:0000313" key="1">
    <source>
        <dbReference type="EMBL" id="GFT06109.1"/>
    </source>
</evidence>
<name>A0A8X6TVH7_NEPPI</name>
<protein>
    <submittedName>
        <fullName evidence="2">Uncharacterized protein</fullName>
    </submittedName>
</protein>
<accession>A0A8X6TVH7</accession>
<reference evidence="2" key="1">
    <citation type="submission" date="2020-08" db="EMBL/GenBank/DDBJ databases">
        <title>Multicomponent nature underlies the extraordinary mechanical properties of spider dragline silk.</title>
        <authorList>
            <person name="Kono N."/>
            <person name="Nakamura H."/>
            <person name="Mori M."/>
            <person name="Yoshida Y."/>
            <person name="Ohtoshi R."/>
            <person name="Malay A.D."/>
            <person name="Moran D.A.P."/>
            <person name="Tomita M."/>
            <person name="Numata K."/>
            <person name="Arakawa K."/>
        </authorList>
    </citation>
    <scope>NUCLEOTIDE SEQUENCE</scope>
</reference>